<evidence type="ECO:0000313" key="2">
    <source>
        <dbReference type="Proteomes" id="UP000473571"/>
    </source>
</evidence>
<comment type="caution">
    <text evidence="1">The sequence shown here is derived from an EMBL/GenBank/DDBJ whole genome shotgun (WGS) entry which is preliminary data.</text>
</comment>
<name>A0A6L3MTK6_9BURK</name>
<proteinExistence type="predicted"/>
<gene>
    <name evidence="1" type="ORF">F7R13_34725</name>
</gene>
<evidence type="ECO:0000313" key="1">
    <source>
        <dbReference type="EMBL" id="KAB0636185.1"/>
    </source>
</evidence>
<protein>
    <submittedName>
        <fullName evidence="1">Uncharacterized protein</fullName>
    </submittedName>
</protein>
<accession>A0A6L3MTK6</accession>
<dbReference type="Proteomes" id="UP000473571">
    <property type="component" value="Unassembled WGS sequence"/>
</dbReference>
<dbReference type="AlphaFoldDB" id="A0A6L3MTK6"/>
<reference evidence="1 2" key="1">
    <citation type="submission" date="2019-09" db="EMBL/GenBank/DDBJ databases">
        <title>Draft genome sequences of 48 bacterial type strains from the CCUG.</title>
        <authorList>
            <person name="Tunovic T."/>
            <person name="Pineiro-Iglesias B."/>
            <person name="Unosson C."/>
            <person name="Inganas E."/>
            <person name="Ohlen M."/>
            <person name="Cardew S."/>
            <person name="Jensie-Markopoulos S."/>
            <person name="Salva-Serra F."/>
            <person name="Jaen-Luchoro D."/>
            <person name="Karlsson R."/>
            <person name="Svensson-Stadler L."/>
            <person name="Chun J."/>
            <person name="Moore E."/>
        </authorList>
    </citation>
    <scope>NUCLEOTIDE SEQUENCE [LARGE SCALE GENOMIC DNA]</scope>
    <source>
        <strain evidence="1 2">CCUG 65687</strain>
    </source>
</reference>
<organism evidence="1 2">
    <name type="scientific">Burkholderia territorii</name>
    <dbReference type="NCBI Taxonomy" id="1503055"/>
    <lineage>
        <taxon>Bacteria</taxon>
        <taxon>Pseudomonadati</taxon>
        <taxon>Pseudomonadota</taxon>
        <taxon>Betaproteobacteria</taxon>
        <taxon>Burkholderiales</taxon>
        <taxon>Burkholderiaceae</taxon>
        <taxon>Burkholderia</taxon>
        <taxon>Burkholderia cepacia complex</taxon>
    </lineage>
</organism>
<sequence length="104" mass="12217">MRCTPSFLPDRRIPIGTIYPTHIPRTHWNQFHCKRRFDNARQCGFSPRHPQARNRQAITFPAKPTLQGAFASNRRTIPLGEMPINRKTATNRISSRFNKFERID</sequence>
<dbReference type="EMBL" id="VZOL01001240">
    <property type="protein sequence ID" value="KAB0636185.1"/>
    <property type="molecule type" value="Genomic_DNA"/>
</dbReference>